<sequence>MIFATYDYNRITSSYYISLQQNEDKFNSDVEWIGNKATTIFDHSIAYESALIV</sequence>
<accession>A0A6C0B9D8</accession>
<name>A0A6C0B9D8_9ZZZZ</name>
<proteinExistence type="predicted"/>
<organism evidence="1">
    <name type="scientific">viral metagenome</name>
    <dbReference type="NCBI Taxonomy" id="1070528"/>
    <lineage>
        <taxon>unclassified sequences</taxon>
        <taxon>metagenomes</taxon>
        <taxon>organismal metagenomes</taxon>
    </lineage>
</organism>
<dbReference type="AlphaFoldDB" id="A0A6C0B9D8"/>
<evidence type="ECO:0000313" key="1">
    <source>
        <dbReference type="EMBL" id="QHS88331.1"/>
    </source>
</evidence>
<protein>
    <submittedName>
        <fullName evidence="1">Uncharacterized protein</fullName>
    </submittedName>
</protein>
<dbReference type="EMBL" id="MN739095">
    <property type="protein sequence ID" value="QHS88331.1"/>
    <property type="molecule type" value="Genomic_DNA"/>
</dbReference>
<reference evidence="1" key="1">
    <citation type="journal article" date="2020" name="Nature">
        <title>Giant virus diversity and host interactions through global metagenomics.</title>
        <authorList>
            <person name="Schulz F."/>
            <person name="Roux S."/>
            <person name="Paez-Espino D."/>
            <person name="Jungbluth S."/>
            <person name="Walsh D.A."/>
            <person name="Denef V.J."/>
            <person name="McMahon K.D."/>
            <person name="Konstantinidis K.T."/>
            <person name="Eloe-Fadrosh E.A."/>
            <person name="Kyrpides N.C."/>
            <person name="Woyke T."/>
        </authorList>
    </citation>
    <scope>NUCLEOTIDE SEQUENCE</scope>
    <source>
        <strain evidence="1">GVMAG-M-3300010158-55</strain>
    </source>
</reference>